<organism evidence="1 2">
    <name type="scientific">Ascaris lumbricoides</name>
    <name type="common">Giant roundworm</name>
    <dbReference type="NCBI Taxonomy" id="6252"/>
    <lineage>
        <taxon>Eukaryota</taxon>
        <taxon>Metazoa</taxon>
        <taxon>Ecdysozoa</taxon>
        <taxon>Nematoda</taxon>
        <taxon>Chromadorea</taxon>
        <taxon>Rhabditida</taxon>
        <taxon>Spirurina</taxon>
        <taxon>Ascaridomorpha</taxon>
        <taxon>Ascaridoidea</taxon>
        <taxon>Ascarididae</taxon>
        <taxon>Ascaris</taxon>
    </lineage>
</organism>
<name>A0A0M3HZ47_ASCLU</name>
<evidence type="ECO:0000313" key="1">
    <source>
        <dbReference type="Proteomes" id="UP000036681"/>
    </source>
</evidence>
<evidence type="ECO:0000313" key="2">
    <source>
        <dbReference type="WBParaSite" id="ALUE_0000890101-mRNA-1"/>
    </source>
</evidence>
<dbReference type="WBParaSite" id="ALUE_0000890101-mRNA-1">
    <property type="protein sequence ID" value="ALUE_0000890101-mRNA-1"/>
    <property type="gene ID" value="ALUE_0000890101"/>
</dbReference>
<dbReference type="Proteomes" id="UP000036681">
    <property type="component" value="Unplaced"/>
</dbReference>
<keyword evidence="1" id="KW-1185">Reference proteome</keyword>
<proteinExistence type="predicted"/>
<accession>A0A0M3HZ47</accession>
<dbReference type="AlphaFoldDB" id="A0A0M3HZ47"/>
<protein>
    <submittedName>
        <fullName evidence="2">Arrestin_N domain-containing protein</fullName>
    </submittedName>
</protein>
<sequence length="103" mass="11570">MLPKFSGPPDLSHEFFRKTVFQVTLELKSATEWDGTPLGQAILGRKTVISRIQRISVRNAGHPQKSLEMSIPADFTLLFSGITFPMQIILSQISLHFAIRDIC</sequence>
<reference evidence="2" key="1">
    <citation type="submission" date="2017-02" db="UniProtKB">
        <authorList>
            <consortium name="WormBaseParasite"/>
        </authorList>
    </citation>
    <scope>IDENTIFICATION</scope>
</reference>